<dbReference type="GO" id="GO:0003700">
    <property type="term" value="F:DNA-binding transcription factor activity"/>
    <property type="evidence" value="ECO:0007669"/>
    <property type="project" value="InterPro"/>
</dbReference>
<keyword evidence="2" id="KW-0238">DNA-binding</keyword>
<dbReference type="InterPro" id="IPR050204">
    <property type="entry name" value="AraC_XylS_family_regulators"/>
</dbReference>
<dbReference type="SMART" id="SM00342">
    <property type="entry name" value="HTH_ARAC"/>
    <property type="match status" value="1"/>
</dbReference>
<evidence type="ECO:0000313" key="5">
    <source>
        <dbReference type="EMBL" id="MBT1542543.1"/>
    </source>
</evidence>
<dbReference type="RefSeq" id="WP_214563305.1">
    <property type="nucleotide sequence ID" value="NZ_JAHEWX010000015.1"/>
</dbReference>
<dbReference type="PANTHER" id="PTHR46796">
    <property type="entry name" value="HTH-TYPE TRANSCRIPTIONAL ACTIVATOR RHAS-RELATED"/>
    <property type="match status" value="1"/>
</dbReference>
<comment type="caution">
    <text evidence="5">The sequence shown here is derived from an EMBL/GenBank/DDBJ whole genome shotgun (WGS) entry which is preliminary data.</text>
</comment>
<reference evidence="5" key="1">
    <citation type="submission" date="2021-05" db="EMBL/GenBank/DDBJ databases">
        <title>Whole genome sequence of Curtobacterium flaccumfaciens pv. flaccumfaciens strain CFBP 3417.</title>
        <authorList>
            <person name="Osdaghi E."/>
            <person name="Taghouti G."/>
            <person name="Portier P."/>
            <person name="Fazliarab A."/>
            <person name="Taghavi S.M."/>
            <person name="Briand M."/>
            <person name="Le-Saux M."/>
            <person name="Jacques M.-A."/>
        </authorList>
    </citation>
    <scope>NUCLEOTIDE SEQUENCE</scope>
    <source>
        <strain evidence="5">CFBP 3417</strain>
    </source>
</reference>
<keyword evidence="1" id="KW-0805">Transcription regulation</keyword>
<dbReference type="Gene3D" id="1.10.10.60">
    <property type="entry name" value="Homeodomain-like"/>
    <property type="match status" value="1"/>
</dbReference>
<dbReference type="AlphaFoldDB" id="A0A9Q2ZPW9"/>
<protein>
    <submittedName>
        <fullName evidence="5">AraC family transcriptional regulator</fullName>
    </submittedName>
</protein>
<evidence type="ECO:0000256" key="3">
    <source>
        <dbReference type="ARBA" id="ARBA00023163"/>
    </source>
</evidence>
<evidence type="ECO:0000256" key="1">
    <source>
        <dbReference type="ARBA" id="ARBA00023015"/>
    </source>
</evidence>
<feature type="domain" description="HTH araC/xylS-type" evidence="4">
    <location>
        <begin position="180"/>
        <end position="276"/>
    </location>
</feature>
<sequence length="276" mass="29191">MGDALRALIDAVGLQVGPGAEVRSDDEAWTLDVEPTGSHAWVATRSRSVRIRRGDDIAIVDAGTAALVEGHATITISTSPERSGPPRVAETYAFPHEALFALTGVLVGAATLGSLVDEVLALPPIASTGPPGAPSPDVGLALRHVGHLDGGRWHGAQQQALARLVVTTVLRDNPPPMLGDNGLARILDRLFDPAGPSSLQALLVGVRMSERTLERRCAAATGCSPAQLGRWYRSLAVRSALTRGDRPSDVATRFGFSTTSSMRRALERVRPPTNRR</sequence>
<organism evidence="5 6">
    <name type="scientific">Curtobacterium flaccumfaciens pv. flaccumfaciens</name>
    <dbReference type="NCBI Taxonomy" id="138532"/>
    <lineage>
        <taxon>Bacteria</taxon>
        <taxon>Bacillati</taxon>
        <taxon>Actinomycetota</taxon>
        <taxon>Actinomycetes</taxon>
        <taxon>Micrococcales</taxon>
        <taxon>Microbacteriaceae</taxon>
        <taxon>Curtobacterium</taxon>
    </lineage>
</organism>
<dbReference type="PROSITE" id="PS01124">
    <property type="entry name" value="HTH_ARAC_FAMILY_2"/>
    <property type="match status" value="1"/>
</dbReference>
<dbReference type="InterPro" id="IPR018060">
    <property type="entry name" value="HTH_AraC"/>
</dbReference>
<evidence type="ECO:0000256" key="2">
    <source>
        <dbReference type="ARBA" id="ARBA00023125"/>
    </source>
</evidence>
<keyword evidence="3" id="KW-0804">Transcription</keyword>
<accession>A0A9Q2ZPW9</accession>
<proteinExistence type="predicted"/>
<gene>
    <name evidence="5" type="ORF">KK103_12285</name>
</gene>
<dbReference type="EMBL" id="JAHEWX010000015">
    <property type="protein sequence ID" value="MBT1542543.1"/>
    <property type="molecule type" value="Genomic_DNA"/>
</dbReference>
<name>A0A9Q2ZPW9_9MICO</name>
<dbReference type="Proteomes" id="UP000709437">
    <property type="component" value="Unassembled WGS sequence"/>
</dbReference>
<evidence type="ECO:0000313" key="6">
    <source>
        <dbReference type="Proteomes" id="UP000709437"/>
    </source>
</evidence>
<evidence type="ECO:0000259" key="4">
    <source>
        <dbReference type="PROSITE" id="PS01124"/>
    </source>
</evidence>
<dbReference type="Pfam" id="PF12833">
    <property type="entry name" value="HTH_18"/>
    <property type="match status" value="1"/>
</dbReference>
<dbReference type="GO" id="GO:0043565">
    <property type="term" value="F:sequence-specific DNA binding"/>
    <property type="evidence" value="ECO:0007669"/>
    <property type="project" value="InterPro"/>
</dbReference>